<organism evidence="3 4">
    <name type="scientific">Geodermatophilus telluris</name>
    <dbReference type="NCBI Taxonomy" id="1190417"/>
    <lineage>
        <taxon>Bacteria</taxon>
        <taxon>Bacillati</taxon>
        <taxon>Actinomycetota</taxon>
        <taxon>Actinomycetes</taxon>
        <taxon>Geodermatophilales</taxon>
        <taxon>Geodermatophilaceae</taxon>
        <taxon>Geodermatophilus</taxon>
    </lineage>
</organism>
<feature type="domain" description="RNB" evidence="2">
    <location>
        <begin position="65"/>
        <end position="383"/>
    </location>
</feature>
<proteinExistence type="predicted"/>
<evidence type="ECO:0000313" key="4">
    <source>
        <dbReference type="Proteomes" id="UP000199416"/>
    </source>
</evidence>
<dbReference type="GO" id="GO:0006402">
    <property type="term" value="P:mRNA catabolic process"/>
    <property type="evidence" value="ECO:0007669"/>
    <property type="project" value="TreeGrafter"/>
</dbReference>
<dbReference type="Pfam" id="PF00773">
    <property type="entry name" value="RNB"/>
    <property type="match status" value="1"/>
</dbReference>
<protein>
    <submittedName>
        <fullName evidence="3">Exoribonuclease R</fullName>
    </submittedName>
</protein>
<dbReference type="Pfam" id="PF18614">
    <property type="entry name" value="RNase_II_C_S1"/>
    <property type="match status" value="1"/>
</dbReference>
<dbReference type="PANTHER" id="PTHR23355">
    <property type="entry name" value="RIBONUCLEASE"/>
    <property type="match status" value="1"/>
</dbReference>
<dbReference type="InterPro" id="IPR040596">
    <property type="entry name" value="RNase_II_C_S1"/>
</dbReference>
<reference evidence="4" key="1">
    <citation type="submission" date="2016-10" db="EMBL/GenBank/DDBJ databases">
        <authorList>
            <person name="Varghese N."/>
            <person name="Submissions S."/>
        </authorList>
    </citation>
    <scope>NUCLEOTIDE SEQUENCE [LARGE SCALE GENOMIC DNA]</scope>
    <source>
        <strain evidence="4">DSM 45421</strain>
    </source>
</reference>
<dbReference type="EMBL" id="FMZF01000007">
    <property type="protein sequence ID" value="SDD38108.1"/>
    <property type="molecule type" value="Genomic_DNA"/>
</dbReference>
<dbReference type="PANTHER" id="PTHR23355:SF42">
    <property type="entry name" value="RIBONUCLEASE II, CHLOROPLASTIC_MITOCHONDRIAL"/>
    <property type="match status" value="1"/>
</dbReference>
<evidence type="ECO:0000259" key="2">
    <source>
        <dbReference type="SMART" id="SM00955"/>
    </source>
</evidence>
<dbReference type="InterPro" id="IPR050180">
    <property type="entry name" value="RNR_Ribonuclease"/>
</dbReference>
<dbReference type="SMART" id="SM00955">
    <property type="entry name" value="RNB"/>
    <property type="match status" value="1"/>
</dbReference>
<accession>A0A1G6U9R2</accession>
<dbReference type="SUPFAM" id="SSF50249">
    <property type="entry name" value="Nucleic acid-binding proteins"/>
    <property type="match status" value="1"/>
</dbReference>
<feature type="region of interest" description="Disordered" evidence="1">
    <location>
        <begin position="1"/>
        <end position="27"/>
    </location>
</feature>
<evidence type="ECO:0000256" key="1">
    <source>
        <dbReference type="SAM" id="MobiDB-lite"/>
    </source>
</evidence>
<dbReference type="InterPro" id="IPR001900">
    <property type="entry name" value="RNase_II/R"/>
</dbReference>
<evidence type="ECO:0000313" key="3">
    <source>
        <dbReference type="EMBL" id="SDD38108.1"/>
    </source>
</evidence>
<dbReference type="GO" id="GO:0000175">
    <property type="term" value="F:3'-5'-RNA exonuclease activity"/>
    <property type="evidence" value="ECO:0007669"/>
    <property type="project" value="TreeGrafter"/>
</dbReference>
<dbReference type="GO" id="GO:0000932">
    <property type="term" value="C:P-body"/>
    <property type="evidence" value="ECO:0007669"/>
    <property type="project" value="TreeGrafter"/>
</dbReference>
<keyword evidence="4" id="KW-1185">Reference proteome</keyword>
<dbReference type="RefSeq" id="WP_091368271.1">
    <property type="nucleotide sequence ID" value="NZ_FMZF01000007.1"/>
</dbReference>
<name>A0A1G6U9R2_9ACTN</name>
<dbReference type="STRING" id="1190417.SAMN05660690_4127"/>
<dbReference type="GO" id="GO:0003723">
    <property type="term" value="F:RNA binding"/>
    <property type="evidence" value="ECO:0007669"/>
    <property type="project" value="InterPro"/>
</dbReference>
<sequence length="489" mass="51574">MSSTWNETAPWAGRRSGVWDPVLPRWPDDAPPGPDFAVIRAEFDVPEDFPPEVLAEAARPPVLPDEDATAVELVTVDPPGSRDLDQAVHLQRDGAGWLVRYAIADVGAVVRPGSALDAEAHRRGQTLYSPDGRTPLHPPGLSEGAASLLAGQERAAALWTVRLDGDGAVRSVDLRRARVRSRAQLAYPEVQAAADAGTLPEPIALLPELGRLLEEAAVARGAVELGTPEQQVVRTDAGGWTLVSRSDLPVERWNAEISLLTGRVAADLMLGAGVGLLRTLPPARAEDVDRLRRLAPALGVAWPDGAGPGRVLAALDGVDPRHAAFREEAATLLRGAAYTAFDGAPPEQTGHAGVGAPYAHVTAPLRRLADRFATEVCLAVAAGREPDPAVRAALPALPATMAASDRRTRAVERAAVDATEAWLLAGRTGEEFAAVVVDVEDDRGTVVLAEPAIRARCSGAGLVPGSRVRVRLVEADVARRSVRFTVVGD</sequence>
<dbReference type="OrthoDB" id="5800376at2"/>
<gene>
    <name evidence="3" type="ORF">SAMN05660690_4127</name>
</gene>
<dbReference type="AlphaFoldDB" id="A0A1G6U9R2"/>
<dbReference type="Proteomes" id="UP000199416">
    <property type="component" value="Unassembled WGS sequence"/>
</dbReference>
<dbReference type="InterPro" id="IPR012340">
    <property type="entry name" value="NA-bd_OB-fold"/>
</dbReference>